<sequence>MTQWHTARTGVLPGHEPGAARVPAPPSGGPLAAYRATRTRLAGEAQALARLVADTLTSVLPDAAYLVLRWDPVFTCFDLDRILNRRGAALHVFTGAPEADRLPAFPGRHPLRAAWDGADPADPRVLTEAIRMIDADGGHFDLVPYRLPHPDAPAEEPCLLLAPGLRAALPEAPLVFSRLIRPYA</sequence>
<feature type="region of interest" description="Disordered" evidence="1">
    <location>
        <begin position="1"/>
        <end position="29"/>
    </location>
</feature>
<gene>
    <name evidence="2" type="ORF">K7862_00525</name>
</gene>
<dbReference type="RefSeq" id="WP_222959409.1">
    <property type="nucleotide sequence ID" value="NZ_JAINZZ010000001.1"/>
</dbReference>
<dbReference type="EMBL" id="JAINZZ010000001">
    <property type="protein sequence ID" value="MBY8876127.1"/>
    <property type="molecule type" value="Genomic_DNA"/>
</dbReference>
<protein>
    <submittedName>
        <fullName evidence="2">Uncharacterized protein</fullName>
    </submittedName>
</protein>
<proteinExistence type="predicted"/>
<evidence type="ECO:0000313" key="2">
    <source>
        <dbReference type="EMBL" id="MBY8876127.1"/>
    </source>
</evidence>
<comment type="caution">
    <text evidence="2">The sequence shown here is derived from an EMBL/GenBank/DDBJ whole genome shotgun (WGS) entry which is preliminary data.</text>
</comment>
<reference evidence="2 3" key="1">
    <citation type="submission" date="2021-08" db="EMBL/GenBank/DDBJ databases">
        <title>WGS of actinomycetes from Thailand.</title>
        <authorList>
            <person name="Thawai C."/>
        </authorList>
    </citation>
    <scope>NUCLEOTIDE SEQUENCE [LARGE SCALE GENOMIC DNA]</scope>
    <source>
        <strain evidence="2 3">PLK6-54</strain>
    </source>
</reference>
<dbReference type="Proteomes" id="UP000778578">
    <property type="component" value="Unassembled WGS sequence"/>
</dbReference>
<name>A0ABS7PZ06_9ACTN</name>
<keyword evidence="3" id="KW-1185">Reference proteome</keyword>
<evidence type="ECO:0000256" key="1">
    <source>
        <dbReference type="SAM" id="MobiDB-lite"/>
    </source>
</evidence>
<evidence type="ECO:0000313" key="3">
    <source>
        <dbReference type="Proteomes" id="UP000778578"/>
    </source>
</evidence>
<accession>A0ABS7PZ06</accession>
<organism evidence="2 3">
    <name type="scientific">Actinacidiphila acidipaludis</name>
    <dbReference type="NCBI Taxonomy" id="2873382"/>
    <lineage>
        <taxon>Bacteria</taxon>
        <taxon>Bacillati</taxon>
        <taxon>Actinomycetota</taxon>
        <taxon>Actinomycetes</taxon>
        <taxon>Kitasatosporales</taxon>
        <taxon>Streptomycetaceae</taxon>
        <taxon>Actinacidiphila</taxon>
    </lineage>
</organism>